<dbReference type="GO" id="GO:0006508">
    <property type="term" value="P:proteolysis"/>
    <property type="evidence" value="ECO:0007669"/>
    <property type="project" value="UniProtKB-KW"/>
</dbReference>
<evidence type="ECO:0000313" key="17">
    <source>
        <dbReference type="EMBL" id="QEK38178.1"/>
    </source>
</evidence>
<dbReference type="GO" id="GO:0004176">
    <property type="term" value="F:ATP-dependent peptidase activity"/>
    <property type="evidence" value="ECO:0007669"/>
    <property type="project" value="InterPro"/>
</dbReference>
<keyword evidence="13 15" id="KW-0472">Membrane</keyword>
<dbReference type="AlphaFoldDB" id="A0A5C0UDU3"/>
<dbReference type="FunFam" id="1.20.58.760:FF:000001">
    <property type="entry name" value="ATP-dependent zinc metalloprotease FtsH"/>
    <property type="match status" value="1"/>
</dbReference>
<dbReference type="PANTHER" id="PTHR23076">
    <property type="entry name" value="METALLOPROTEASE M41 FTSH"/>
    <property type="match status" value="1"/>
</dbReference>
<keyword evidence="5 15" id="KW-0812">Transmembrane</keyword>
<dbReference type="GO" id="GO:0016887">
    <property type="term" value="F:ATP hydrolysis activity"/>
    <property type="evidence" value="ECO:0007669"/>
    <property type="project" value="UniProtKB-UniRule"/>
</dbReference>
<feature type="binding site" evidence="15">
    <location>
        <begin position="199"/>
        <end position="206"/>
    </location>
    <ligand>
        <name>ATP</name>
        <dbReference type="ChEBI" id="CHEBI:30616"/>
    </ligand>
</feature>
<keyword evidence="11 15" id="KW-1133">Transmembrane helix</keyword>
<comment type="similarity">
    <text evidence="2 15">In the C-terminal section; belongs to the peptidase M41 family.</text>
</comment>
<keyword evidence="18" id="KW-1185">Reference proteome</keyword>
<accession>A0A5C0UDU3</accession>
<dbReference type="InterPro" id="IPR011546">
    <property type="entry name" value="Pept_M41_FtsH_extracell"/>
</dbReference>
<dbReference type="Gene3D" id="1.20.58.760">
    <property type="entry name" value="Peptidase M41"/>
    <property type="match status" value="1"/>
</dbReference>
<dbReference type="GO" id="GO:0005886">
    <property type="term" value="C:plasma membrane"/>
    <property type="evidence" value="ECO:0007669"/>
    <property type="project" value="UniProtKB-SubCell"/>
</dbReference>
<evidence type="ECO:0000256" key="1">
    <source>
        <dbReference type="ARBA" id="ARBA00004370"/>
    </source>
</evidence>
<keyword evidence="8 15" id="KW-0378">Hydrolase</keyword>
<dbReference type="Pfam" id="PF00004">
    <property type="entry name" value="AAA"/>
    <property type="match status" value="1"/>
</dbReference>
<evidence type="ECO:0000256" key="10">
    <source>
        <dbReference type="ARBA" id="ARBA00022840"/>
    </source>
</evidence>
<dbReference type="InterPro" id="IPR000642">
    <property type="entry name" value="Peptidase_M41"/>
</dbReference>
<evidence type="ECO:0000313" key="18">
    <source>
        <dbReference type="Proteomes" id="UP000325155"/>
    </source>
</evidence>
<dbReference type="SUPFAM" id="SSF52540">
    <property type="entry name" value="P-loop containing nucleoside triphosphate hydrolases"/>
    <property type="match status" value="1"/>
</dbReference>
<dbReference type="GO" id="GO:0004222">
    <property type="term" value="F:metalloendopeptidase activity"/>
    <property type="evidence" value="ECO:0007669"/>
    <property type="project" value="InterPro"/>
</dbReference>
<comment type="subcellular location">
    <subcellularLocation>
        <location evidence="15">Cell membrane</location>
        <topology evidence="15">Multi-pass membrane protein</topology>
        <orientation evidence="15">Cytoplasmic side</orientation>
    </subcellularLocation>
    <subcellularLocation>
        <location evidence="1">Membrane</location>
    </subcellularLocation>
</comment>
<evidence type="ECO:0000256" key="2">
    <source>
        <dbReference type="ARBA" id="ARBA00010044"/>
    </source>
</evidence>
<reference evidence="17 18" key="1">
    <citation type="submission" date="2019-08" db="EMBL/GenBank/DDBJ databases">
        <title>Highly reduced genomes of protist endosymbionts show evolutionary convergence.</title>
        <authorList>
            <person name="George E."/>
            <person name="Husnik F."/>
            <person name="Tashyreva D."/>
            <person name="Prokopchuk G."/>
            <person name="Horak A."/>
            <person name="Kwong W.K."/>
            <person name="Lukes J."/>
            <person name="Keeling P.J."/>
        </authorList>
    </citation>
    <scope>NUCLEOTIDE SEQUENCE [LARGE SCALE GENOMIC DNA]</scope>
    <source>
        <strain evidence="17">1605</strain>
    </source>
</reference>
<evidence type="ECO:0000256" key="13">
    <source>
        <dbReference type="ARBA" id="ARBA00023136"/>
    </source>
</evidence>
<feature type="binding site" evidence="15">
    <location>
        <position position="425"/>
    </location>
    <ligand>
        <name>Zn(2+)</name>
        <dbReference type="ChEBI" id="CHEBI:29105"/>
        <note>catalytic</note>
    </ligand>
</feature>
<feature type="binding site" evidence="15">
    <location>
        <position position="421"/>
    </location>
    <ligand>
        <name>Zn(2+)</name>
        <dbReference type="ChEBI" id="CHEBI:29105"/>
        <note>catalytic</note>
    </ligand>
</feature>
<dbReference type="InterPro" id="IPR027417">
    <property type="entry name" value="P-loop_NTPase"/>
</dbReference>
<gene>
    <name evidence="17" type="primary">hflB</name>
    <name evidence="15" type="synonym">ftsH</name>
    <name evidence="17" type="ORF">FZC35_02230</name>
</gene>
<dbReference type="InterPro" id="IPR041569">
    <property type="entry name" value="AAA_lid_3"/>
</dbReference>
<sequence length="597" mass="65669">MFNKNNRNNRNLVLWFVFMVLVIGIANLLKNSEQTDVQDIAFSDFAIKNDISSVVVRGPYIKGFLKNGKQFSTIAPYIDKDLIKGLIDNKVHVEASYSQDSSLITWIGLLLSWIPSLLIVGMMFYSMRKMSGKNGKAGNMFGGTKVRLATKNDKKVTFADVAGAEEAKEELREIVDFLKNKKKFVNLGAKIPRGVLLSGPPGTGKTLLAKSVAGEANVPFFYTSGSDFIEMFAGIGASRVRDMFETGKKNAPCIIFIDEIDAIGANRKGGVGSGCEERDQTLNQLLVEMDGFSHNEGVIILASTNRKEILDPALLRPGRFDRMVTFSLPNLEDRKKILEIYIKKIVSDNSIDICQIARGTYGFSGADLSNLINEAAIHAAVNDKSSVSQDDIEKAKDKVIMGSKKKSITINDEERKLTAYHEAGHALVAIKSKYSDPIHKATIIPRGHALGMVVRLPEKDQVSVTKARLLDDLSVAMGGLAAEKMIFGENYVTTGASSDIKYATNIARNMITKWGMGDAGYVHYSYSDGDYSNSTSESMYQIIDQQVKQITSNAFNNAYQILQSNLGHLHKLANALLEKEELSGKEIESLLTDKAII</sequence>
<dbReference type="InterPro" id="IPR003959">
    <property type="entry name" value="ATPase_AAA_core"/>
</dbReference>
<dbReference type="Proteomes" id="UP000325155">
    <property type="component" value="Chromosome"/>
</dbReference>
<dbReference type="Gene3D" id="1.10.8.60">
    <property type="match status" value="1"/>
</dbReference>
<dbReference type="InterPro" id="IPR037219">
    <property type="entry name" value="Peptidase_M41-like"/>
</dbReference>
<keyword evidence="9 15" id="KW-0862">Zinc</keyword>
<evidence type="ECO:0000256" key="15">
    <source>
        <dbReference type="HAMAP-Rule" id="MF_01458"/>
    </source>
</evidence>
<dbReference type="SMART" id="SM00382">
    <property type="entry name" value="AAA"/>
    <property type="match status" value="1"/>
</dbReference>
<dbReference type="InterPro" id="IPR003593">
    <property type="entry name" value="AAA+_ATPase"/>
</dbReference>
<evidence type="ECO:0000256" key="12">
    <source>
        <dbReference type="ARBA" id="ARBA00023049"/>
    </source>
</evidence>
<keyword evidence="3 15" id="KW-1003">Cell membrane</keyword>
<dbReference type="HAMAP" id="MF_01458">
    <property type="entry name" value="FtsH"/>
    <property type="match status" value="1"/>
</dbReference>
<evidence type="ECO:0000256" key="4">
    <source>
        <dbReference type="ARBA" id="ARBA00022670"/>
    </source>
</evidence>
<dbReference type="Pfam" id="PF06480">
    <property type="entry name" value="FtsH_ext"/>
    <property type="match status" value="1"/>
</dbReference>
<evidence type="ECO:0000256" key="14">
    <source>
        <dbReference type="ARBA" id="ARBA00061570"/>
    </source>
</evidence>
<dbReference type="OrthoDB" id="9809379at2"/>
<comment type="subunit">
    <text evidence="15">Homohexamer.</text>
</comment>
<feature type="transmembrane region" description="Helical" evidence="15">
    <location>
        <begin position="12"/>
        <end position="29"/>
    </location>
</feature>
<keyword evidence="12 15" id="KW-0482">Metalloprotease</keyword>
<evidence type="ECO:0000256" key="8">
    <source>
        <dbReference type="ARBA" id="ARBA00022801"/>
    </source>
</evidence>
<feature type="domain" description="AAA+ ATPase" evidence="16">
    <location>
        <begin position="191"/>
        <end position="330"/>
    </location>
</feature>
<dbReference type="FunFam" id="1.10.8.60:FF:000001">
    <property type="entry name" value="ATP-dependent zinc metalloprotease FtsH"/>
    <property type="match status" value="1"/>
</dbReference>
<feature type="active site" evidence="15">
    <location>
        <position position="422"/>
    </location>
</feature>
<keyword evidence="10 15" id="KW-0067">ATP-binding</keyword>
<dbReference type="GO" id="GO:0030163">
    <property type="term" value="P:protein catabolic process"/>
    <property type="evidence" value="ECO:0007669"/>
    <property type="project" value="UniProtKB-UniRule"/>
</dbReference>
<dbReference type="RefSeq" id="WP_148981025.1">
    <property type="nucleotide sequence ID" value="NZ_CP043315.1"/>
</dbReference>
<proteinExistence type="inferred from homology"/>
<dbReference type="SUPFAM" id="SSF140990">
    <property type="entry name" value="FtsH protease domain-like"/>
    <property type="match status" value="1"/>
</dbReference>
<keyword evidence="6 15" id="KW-0479">Metal-binding</keyword>
<dbReference type="FunFam" id="3.40.50.300:FF:000001">
    <property type="entry name" value="ATP-dependent zinc metalloprotease FtsH"/>
    <property type="match status" value="1"/>
</dbReference>
<dbReference type="EC" id="3.4.24.-" evidence="15"/>
<evidence type="ECO:0000256" key="11">
    <source>
        <dbReference type="ARBA" id="ARBA00022989"/>
    </source>
</evidence>
<name>A0A5C0UDU3_9PROT</name>
<evidence type="ECO:0000256" key="9">
    <source>
        <dbReference type="ARBA" id="ARBA00022833"/>
    </source>
</evidence>
<comment type="similarity">
    <text evidence="14 15">In the central section; belongs to the AAA ATPase family.</text>
</comment>
<evidence type="ECO:0000259" key="16">
    <source>
        <dbReference type="SMART" id="SM00382"/>
    </source>
</evidence>
<dbReference type="GO" id="GO:0005524">
    <property type="term" value="F:ATP binding"/>
    <property type="evidence" value="ECO:0007669"/>
    <property type="project" value="UniProtKB-UniRule"/>
</dbReference>
<comment type="function">
    <text evidence="15">Acts as a processive, ATP-dependent zinc metallopeptidase for both cytoplasmic and membrane proteins. Plays a role in the quality control of integral membrane proteins.</text>
</comment>
<evidence type="ECO:0000256" key="3">
    <source>
        <dbReference type="ARBA" id="ARBA00022475"/>
    </source>
</evidence>
<dbReference type="Gene3D" id="3.40.50.300">
    <property type="entry name" value="P-loop containing nucleotide triphosphate hydrolases"/>
    <property type="match status" value="1"/>
</dbReference>
<dbReference type="InterPro" id="IPR005936">
    <property type="entry name" value="FtsH"/>
</dbReference>
<keyword evidence="4 15" id="KW-0645">Protease</keyword>
<dbReference type="Gene3D" id="3.30.720.210">
    <property type="match status" value="1"/>
</dbReference>
<feature type="binding site" evidence="15">
    <location>
        <position position="499"/>
    </location>
    <ligand>
        <name>Zn(2+)</name>
        <dbReference type="ChEBI" id="CHEBI:29105"/>
        <note>catalytic</note>
    </ligand>
</feature>
<dbReference type="CDD" id="cd19501">
    <property type="entry name" value="RecA-like_FtsH"/>
    <property type="match status" value="1"/>
</dbReference>
<protein>
    <recommendedName>
        <fullName evidence="15">ATP-dependent zinc metalloprotease FtsH</fullName>
        <ecNumber evidence="15">3.4.24.-</ecNumber>
    </recommendedName>
</protein>
<dbReference type="PANTHER" id="PTHR23076:SF97">
    <property type="entry name" value="ATP-DEPENDENT ZINC METALLOPROTEASE YME1L1"/>
    <property type="match status" value="1"/>
</dbReference>
<evidence type="ECO:0000256" key="7">
    <source>
        <dbReference type="ARBA" id="ARBA00022741"/>
    </source>
</evidence>
<dbReference type="Pfam" id="PF01434">
    <property type="entry name" value="Peptidase_M41"/>
    <property type="match status" value="1"/>
</dbReference>
<dbReference type="GO" id="GO:0008270">
    <property type="term" value="F:zinc ion binding"/>
    <property type="evidence" value="ECO:0007669"/>
    <property type="project" value="UniProtKB-UniRule"/>
</dbReference>
<organism evidence="17 18">
    <name type="scientific">Candidatus Cytomitobacter indipagum</name>
    <dbReference type="NCBI Taxonomy" id="2601575"/>
    <lineage>
        <taxon>Bacteria</taxon>
        <taxon>Pseudomonadati</taxon>
        <taxon>Pseudomonadota</taxon>
        <taxon>Alphaproteobacteria</taxon>
        <taxon>Holosporales</taxon>
        <taxon>Holosporaceae</taxon>
        <taxon>Candidatus Cytomitobacter</taxon>
    </lineage>
</organism>
<dbReference type="KEGG" id="cip:FZC35_02230"/>
<dbReference type="NCBIfam" id="TIGR01241">
    <property type="entry name" value="FtsH_fam"/>
    <property type="match status" value="1"/>
</dbReference>
<feature type="transmembrane region" description="Helical" evidence="15">
    <location>
        <begin position="103"/>
        <end position="125"/>
    </location>
</feature>
<comment type="cofactor">
    <cofactor evidence="15">
        <name>Zn(2+)</name>
        <dbReference type="ChEBI" id="CHEBI:29105"/>
    </cofactor>
    <text evidence="15">Binds 1 zinc ion per subunit.</text>
</comment>
<evidence type="ECO:0000256" key="5">
    <source>
        <dbReference type="ARBA" id="ARBA00022692"/>
    </source>
</evidence>
<evidence type="ECO:0000256" key="6">
    <source>
        <dbReference type="ARBA" id="ARBA00022723"/>
    </source>
</evidence>
<dbReference type="Pfam" id="PF17862">
    <property type="entry name" value="AAA_lid_3"/>
    <property type="match status" value="1"/>
</dbReference>
<keyword evidence="7 15" id="KW-0547">Nucleotide-binding</keyword>
<dbReference type="EMBL" id="CP043315">
    <property type="protein sequence ID" value="QEK38178.1"/>
    <property type="molecule type" value="Genomic_DNA"/>
</dbReference>